<organism evidence="2 3">
    <name type="scientific">Bacteroides cellulosilyticus</name>
    <dbReference type="NCBI Taxonomy" id="246787"/>
    <lineage>
        <taxon>Bacteria</taxon>
        <taxon>Pseudomonadati</taxon>
        <taxon>Bacteroidota</taxon>
        <taxon>Bacteroidia</taxon>
        <taxon>Bacteroidales</taxon>
        <taxon>Bacteroidaceae</taxon>
        <taxon>Bacteroides</taxon>
    </lineage>
</organism>
<dbReference type="InterPro" id="IPR029044">
    <property type="entry name" value="Nucleotide-diphossugar_trans"/>
</dbReference>
<evidence type="ECO:0000313" key="2">
    <source>
        <dbReference type="EMBL" id="MDT4510362.1"/>
    </source>
</evidence>
<name>A0AAW8VEC3_9BACE</name>
<dbReference type="InterPro" id="IPR008441">
    <property type="entry name" value="AfumC-like_glycosyl_Trfase"/>
</dbReference>
<protein>
    <submittedName>
        <fullName evidence="2">Capsular polysaccharide synthesis protein</fullName>
    </submittedName>
</protein>
<proteinExistence type="predicted"/>
<dbReference type="Proteomes" id="UP001266995">
    <property type="component" value="Unassembled WGS sequence"/>
</dbReference>
<keyword evidence="1" id="KW-0812">Transmembrane</keyword>
<evidence type="ECO:0000256" key="1">
    <source>
        <dbReference type="SAM" id="Phobius"/>
    </source>
</evidence>
<sequence>MMKQIIIKRFKDLFFKAKHYSIAFALYDFIWWMCFYLRPPFAYKLSSFVIRKKTAWLDRYISLRYSDIIESYRTKNLDQAPVENYKIWVFWGQGEENMPPLIRACHRQLTHFNHNVTLVTNQNVDNYISLSPVIMDKVLSGHITWAHYSDIVRNTLLAQYGGLWLDATVWVSGKIPFEKLSQLSLFSSNGKVPITNHSIRFWTSFEYNWSSWCLFANAKKYKLFEFVSEMLQAIAINERCWPDYVIQDYLILYACRNFQQVRNDMQKCQKYECKYRNRLAELMNSPWSEKDYLNLIKADFVFKLSFRSKWKRYDPSGKQTFYGKITTSPFLDSSLT</sequence>
<gene>
    <name evidence="2" type="ORF">RO785_05145</name>
</gene>
<reference evidence="2" key="1">
    <citation type="submission" date="2023-08" db="EMBL/GenBank/DDBJ databases">
        <title>Reintroducing virulent viruses to syntetic microbiomes.</title>
        <authorList>
            <person name="Wilde J."/>
            <person name="Boyes R."/>
            <person name="Robinson A.V."/>
            <person name="Daisley B.A."/>
            <person name="Allen-Vercoe E."/>
        </authorList>
    </citation>
    <scope>NUCLEOTIDE SEQUENCE</scope>
    <source>
        <strain evidence="2">225I_12FAA</strain>
    </source>
</reference>
<dbReference type="Pfam" id="PF05704">
    <property type="entry name" value="Caps_synth"/>
    <property type="match status" value="1"/>
</dbReference>
<dbReference type="Gene3D" id="3.90.550.20">
    <property type="match status" value="1"/>
</dbReference>
<dbReference type="AlphaFoldDB" id="A0AAW8VEC3"/>
<accession>A0AAW8VEC3</accession>
<dbReference type="GO" id="GO:0016757">
    <property type="term" value="F:glycosyltransferase activity"/>
    <property type="evidence" value="ECO:0007669"/>
    <property type="project" value="InterPro"/>
</dbReference>
<dbReference type="RefSeq" id="WP_195512137.1">
    <property type="nucleotide sequence ID" value="NZ_JADMQL010000024.1"/>
</dbReference>
<keyword evidence="1" id="KW-0472">Membrane</keyword>
<dbReference type="EMBL" id="JAVSNH010000001">
    <property type="protein sequence ID" value="MDT4510362.1"/>
    <property type="molecule type" value="Genomic_DNA"/>
</dbReference>
<evidence type="ECO:0000313" key="3">
    <source>
        <dbReference type="Proteomes" id="UP001266995"/>
    </source>
</evidence>
<dbReference type="SUPFAM" id="SSF53448">
    <property type="entry name" value="Nucleotide-diphospho-sugar transferases"/>
    <property type="match status" value="1"/>
</dbReference>
<comment type="caution">
    <text evidence="2">The sequence shown here is derived from an EMBL/GenBank/DDBJ whole genome shotgun (WGS) entry which is preliminary data.</text>
</comment>
<feature type="transmembrane region" description="Helical" evidence="1">
    <location>
        <begin position="20"/>
        <end position="38"/>
    </location>
</feature>
<keyword evidence="1" id="KW-1133">Transmembrane helix</keyword>